<dbReference type="AlphaFoldDB" id="A0A4T0WW81"/>
<sequence>MDDKAQDLELQVPQKKPLRLSKKFTFSIALLYAILVYTSAAINRTIHSAPNTEDHYELSKSIILGALETNDAGEWSKDYSRDLQLGGTNLAMVNYTLDKFQEFGLQDTFVDVYTSYMSYPLENGLHLLKNHSVIYTPKLVEDTLDEDPTSNYTVPAFLGYAANGNVTAQYVYCNYGSHEDFQKLENLGVDLKGKIAIIRYGKIFRGLKVKFAQDHGMAAVLLYTDTYDDGEIIEQNGYKAYPNGPARNPSSIQRGSAQFLSYTPGDPTTPGYAIKPGEKKERQFPYKTTPTIPALPISYREVQPILAKLKGHGPKIEGWTGLVDDFDYSIGPNPKFTLNLYNKQEFNITNIYNIVGKIKGKDDSKFILIGNHHDSWTPSAGDPHSGSATILEIVRAFGELSKIGWIPNVSIIFASWDAEEYGLIGSTEYAEYYSNKLKKECIAYLNTDVASIGPILTLSSSPLLNDLLLETAKELKYPNSTKSLYEHFISYQGKINTLGSGSDYTVFLDHLGIPSVDLGFSSDVKKSPIYQYHSIYDSYNWMKKYGDPGFVYHNLLSKYMSLIILHLVEEPILRLRTHDYATALSSYFESLEIPHDWKSKKCHNNLRNLIKKVKSQLESLELKTLENDANLEKLAELHENWDKLSYWQRIKLHFKTKAANTILAYFERHFLDNEGLNEREWYKHFVYASGRYTGYKGQELPALAEAIEDNNKTDFEKKLLVFSKILKNLNNMTIL</sequence>
<evidence type="ECO:0000259" key="5">
    <source>
        <dbReference type="Pfam" id="PF04389"/>
    </source>
</evidence>
<keyword evidence="2" id="KW-1133">Transmembrane helix</keyword>
<evidence type="ECO:0008006" key="8">
    <source>
        <dbReference type="Google" id="ProtNLM"/>
    </source>
</evidence>
<evidence type="ECO:0000259" key="4">
    <source>
        <dbReference type="Pfam" id="PF04253"/>
    </source>
</evidence>
<proteinExistence type="inferred from homology"/>
<dbReference type="InterPro" id="IPR003137">
    <property type="entry name" value="PA_domain"/>
</dbReference>
<feature type="domain" description="Peptidase M28" evidence="5">
    <location>
        <begin position="353"/>
        <end position="540"/>
    </location>
</feature>
<name>A0A4T0WW81_9ASCO</name>
<feature type="transmembrane region" description="Helical" evidence="2">
    <location>
        <begin position="24"/>
        <end position="42"/>
    </location>
</feature>
<dbReference type="InterPro" id="IPR036757">
    <property type="entry name" value="TFR-like_dimer_dom_sf"/>
</dbReference>
<protein>
    <recommendedName>
        <fullName evidence="8">Vacuolar protein sorting-associated protein 70</fullName>
    </recommendedName>
</protein>
<feature type="domain" description="Transferrin receptor-like dimerisation" evidence="4">
    <location>
        <begin position="628"/>
        <end position="729"/>
    </location>
</feature>
<dbReference type="STRING" id="52247.A0A4T0WW81"/>
<keyword evidence="2" id="KW-0472">Membrane</keyword>
<evidence type="ECO:0000256" key="2">
    <source>
        <dbReference type="SAM" id="Phobius"/>
    </source>
</evidence>
<dbReference type="SUPFAM" id="SSF52025">
    <property type="entry name" value="PA domain"/>
    <property type="match status" value="1"/>
</dbReference>
<dbReference type="Pfam" id="PF04389">
    <property type="entry name" value="Peptidase_M28"/>
    <property type="match status" value="1"/>
</dbReference>
<feature type="domain" description="PA" evidence="3">
    <location>
        <begin position="166"/>
        <end position="243"/>
    </location>
</feature>
<dbReference type="Proteomes" id="UP000307173">
    <property type="component" value="Unassembled WGS sequence"/>
</dbReference>
<evidence type="ECO:0000313" key="6">
    <source>
        <dbReference type="EMBL" id="TID15452.1"/>
    </source>
</evidence>
<dbReference type="InterPro" id="IPR039373">
    <property type="entry name" value="Peptidase_M28B"/>
</dbReference>
<dbReference type="FunFam" id="3.50.30.30:FF:000008">
    <property type="entry name" value="Glutamate carboxypeptidase 2"/>
    <property type="match status" value="1"/>
</dbReference>
<dbReference type="InterPro" id="IPR046450">
    <property type="entry name" value="PA_dom_sf"/>
</dbReference>
<dbReference type="Pfam" id="PF04253">
    <property type="entry name" value="TFR_dimer"/>
    <property type="match status" value="1"/>
</dbReference>
<dbReference type="PANTHER" id="PTHR10404:SF46">
    <property type="entry name" value="VACUOLAR PROTEIN SORTING-ASSOCIATED PROTEIN 70"/>
    <property type="match status" value="1"/>
</dbReference>
<dbReference type="PANTHER" id="PTHR10404">
    <property type="entry name" value="N-ACETYLATED-ALPHA-LINKED ACIDIC DIPEPTIDASE"/>
    <property type="match status" value="1"/>
</dbReference>
<dbReference type="Gene3D" id="3.40.630.10">
    <property type="entry name" value="Zn peptidases"/>
    <property type="match status" value="1"/>
</dbReference>
<dbReference type="FunFam" id="3.40.630.10:FF:000101">
    <property type="entry name" value="N-acetylated alpha-linked acidic dipeptidase like 1"/>
    <property type="match status" value="1"/>
</dbReference>
<gene>
    <name evidence="6" type="ORF">CANINC_004418</name>
</gene>
<dbReference type="CDD" id="cd08022">
    <property type="entry name" value="M28_PSMA_like"/>
    <property type="match status" value="1"/>
</dbReference>
<dbReference type="CDD" id="cd02121">
    <property type="entry name" value="PA_GCPII_like"/>
    <property type="match status" value="1"/>
</dbReference>
<dbReference type="Gene3D" id="1.20.930.40">
    <property type="entry name" value="Transferrin receptor-like, dimerisation domain"/>
    <property type="match status" value="1"/>
</dbReference>
<evidence type="ECO:0000256" key="1">
    <source>
        <dbReference type="ARBA" id="ARBA00005634"/>
    </source>
</evidence>
<dbReference type="SUPFAM" id="SSF53187">
    <property type="entry name" value="Zn-dependent exopeptidases"/>
    <property type="match status" value="1"/>
</dbReference>
<evidence type="ECO:0000313" key="7">
    <source>
        <dbReference type="Proteomes" id="UP000307173"/>
    </source>
</evidence>
<reference evidence="6 7" key="1">
    <citation type="journal article" date="2019" name="Front. Genet.">
        <title>Whole-Genome Sequencing of the Opportunistic Yeast Pathogen Candida inconspicua Uncovers Its Hybrid Origin.</title>
        <authorList>
            <person name="Mixao V."/>
            <person name="Hansen A.P."/>
            <person name="Saus E."/>
            <person name="Boekhout T."/>
            <person name="Lass-Florl C."/>
            <person name="Gabaldon T."/>
        </authorList>
    </citation>
    <scope>NUCLEOTIDE SEQUENCE [LARGE SCALE GENOMIC DNA]</scope>
    <source>
        <strain evidence="6 7">CBS 180</strain>
    </source>
</reference>
<keyword evidence="2" id="KW-0812">Transmembrane</keyword>
<dbReference type="GO" id="GO:0004180">
    <property type="term" value="F:carboxypeptidase activity"/>
    <property type="evidence" value="ECO:0007669"/>
    <property type="project" value="TreeGrafter"/>
</dbReference>
<comment type="caution">
    <text evidence="6">The sequence shown here is derived from an EMBL/GenBank/DDBJ whole genome shotgun (WGS) entry which is preliminary data.</text>
</comment>
<dbReference type="Gene3D" id="3.50.30.30">
    <property type="match status" value="1"/>
</dbReference>
<comment type="similarity">
    <text evidence="1">Belongs to the peptidase M28 family. M28B subfamily.</text>
</comment>
<dbReference type="InterPro" id="IPR007484">
    <property type="entry name" value="Peptidase_M28"/>
</dbReference>
<dbReference type="Pfam" id="PF02225">
    <property type="entry name" value="PA"/>
    <property type="match status" value="1"/>
</dbReference>
<organism evidence="6 7">
    <name type="scientific">Pichia inconspicua</name>
    <dbReference type="NCBI Taxonomy" id="52247"/>
    <lineage>
        <taxon>Eukaryota</taxon>
        <taxon>Fungi</taxon>
        <taxon>Dikarya</taxon>
        <taxon>Ascomycota</taxon>
        <taxon>Saccharomycotina</taxon>
        <taxon>Pichiomycetes</taxon>
        <taxon>Pichiales</taxon>
        <taxon>Pichiaceae</taxon>
        <taxon>Pichia</taxon>
    </lineage>
</organism>
<keyword evidence="7" id="KW-1185">Reference proteome</keyword>
<accession>A0A4T0WW81</accession>
<evidence type="ECO:0000259" key="3">
    <source>
        <dbReference type="Pfam" id="PF02225"/>
    </source>
</evidence>
<dbReference type="InterPro" id="IPR007365">
    <property type="entry name" value="TFR-like_dimer_dom"/>
</dbReference>
<dbReference type="OrthoDB" id="5841748at2759"/>
<dbReference type="SUPFAM" id="SSF47672">
    <property type="entry name" value="Transferrin receptor-like dimerisation domain"/>
    <property type="match status" value="1"/>
</dbReference>
<dbReference type="EMBL" id="SELW01000653">
    <property type="protein sequence ID" value="TID15452.1"/>
    <property type="molecule type" value="Genomic_DNA"/>
</dbReference>